<dbReference type="SUPFAM" id="SSF81383">
    <property type="entry name" value="F-box domain"/>
    <property type="match status" value="1"/>
</dbReference>
<dbReference type="RefSeq" id="XP_040765851.1">
    <property type="nucleotide sequence ID" value="XM_040912424.1"/>
</dbReference>
<gene>
    <name evidence="1" type="ORF">LAESUDRAFT_75822</name>
</gene>
<dbReference type="InParanoid" id="A0A165F0M0"/>
<evidence type="ECO:0008006" key="3">
    <source>
        <dbReference type="Google" id="ProtNLM"/>
    </source>
</evidence>
<sequence>MEVIKRKLERFGDRMKKWRINLQRLTRIVKGKGKAGPVATRTLPQLPIEVWENVIDHLWDDRDALKACIFVCRAWYSPSRFHLHRQIEIQSVKGVKAYVKELKQTPELSKRAHNMTIDGIWGSDLSSLSTAAILLARKLPRLERLTIRRSEWRPWTMHKDIFLHLSAFSVTRLVLYDVTFPSVTVFGRLICALPCLVELKCTHLIFTHDHFHRDAFGLYCNRVKICSLSIMLKHTAVPDSLIDFLANICISSHLQRCIIRHDPSSEYSPYKGELQRLLNASLGSLSELQFDLELARSERQTDTEMSAADSVLSLNHNISLQRLWLCIWRIPQCSDLDSLCQALLSIKSGQLREVVIAFIYPYRVPRFMEAVKNVLKIHESAYHQNMDKYLSSDPFRTLSKVEFVLVALDVFSKDLEEIAVTAAEEQWKQIFAPLFPRLTKRGIFHATVREHGYKDTF</sequence>
<evidence type="ECO:0000313" key="1">
    <source>
        <dbReference type="EMBL" id="KZT08111.1"/>
    </source>
</evidence>
<protein>
    <recommendedName>
        <fullName evidence="3">F-box domain-containing protein</fullName>
    </recommendedName>
</protein>
<dbReference type="Proteomes" id="UP000076871">
    <property type="component" value="Unassembled WGS sequence"/>
</dbReference>
<evidence type="ECO:0000313" key="2">
    <source>
        <dbReference type="Proteomes" id="UP000076871"/>
    </source>
</evidence>
<organism evidence="1 2">
    <name type="scientific">Laetiporus sulphureus 93-53</name>
    <dbReference type="NCBI Taxonomy" id="1314785"/>
    <lineage>
        <taxon>Eukaryota</taxon>
        <taxon>Fungi</taxon>
        <taxon>Dikarya</taxon>
        <taxon>Basidiomycota</taxon>
        <taxon>Agaricomycotina</taxon>
        <taxon>Agaricomycetes</taxon>
        <taxon>Polyporales</taxon>
        <taxon>Laetiporus</taxon>
    </lineage>
</organism>
<accession>A0A165F0M0</accession>
<proteinExistence type="predicted"/>
<dbReference type="GeneID" id="63829452"/>
<dbReference type="EMBL" id="KV427616">
    <property type="protein sequence ID" value="KZT08111.1"/>
    <property type="molecule type" value="Genomic_DNA"/>
</dbReference>
<name>A0A165F0M0_9APHY</name>
<keyword evidence="2" id="KW-1185">Reference proteome</keyword>
<dbReference type="AlphaFoldDB" id="A0A165F0M0"/>
<dbReference type="InterPro" id="IPR036047">
    <property type="entry name" value="F-box-like_dom_sf"/>
</dbReference>
<dbReference type="OrthoDB" id="2804670at2759"/>
<reference evidence="1 2" key="1">
    <citation type="journal article" date="2016" name="Mol. Biol. Evol.">
        <title>Comparative Genomics of Early-Diverging Mushroom-Forming Fungi Provides Insights into the Origins of Lignocellulose Decay Capabilities.</title>
        <authorList>
            <person name="Nagy L.G."/>
            <person name="Riley R."/>
            <person name="Tritt A."/>
            <person name="Adam C."/>
            <person name="Daum C."/>
            <person name="Floudas D."/>
            <person name="Sun H."/>
            <person name="Yadav J.S."/>
            <person name="Pangilinan J."/>
            <person name="Larsson K.H."/>
            <person name="Matsuura K."/>
            <person name="Barry K."/>
            <person name="Labutti K."/>
            <person name="Kuo R."/>
            <person name="Ohm R.A."/>
            <person name="Bhattacharya S.S."/>
            <person name="Shirouzu T."/>
            <person name="Yoshinaga Y."/>
            <person name="Martin F.M."/>
            <person name="Grigoriev I.V."/>
            <person name="Hibbett D.S."/>
        </authorList>
    </citation>
    <scope>NUCLEOTIDE SEQUENCE [LARGE SCALE GENOMIC DNA]</scope>
    <source>
        <strain evidence="1 2">93-53</strain>
    </source>
</reference>